<keyword evidence="4" id="KW-0812">Transmembrane</keyword>
<dbReference type="Gene3D" id="1.10.101.10">
    <property type="entry name" value="PGBD-like superfamily/PGBD"/>
    <property type="match status" value="1"/>
</dbReference>
<feature type="transmembrane region" description="Helical" evidence="4">
    <location>
        <begin position="70"/>
        <end position="92"/>
    </location>
</feature>
<feature type="region of interest" description="Disordered" evidence="3">
    <location>
        <begin position="1"/>
        <end position="52"/>
    </location>
</feature>
<evidence type="ECO:0000256" key="4">
    <source>
        <dbReference type="SAM" id="Phobius"/>
    </source>
</evidence>
<reference evidence="5 6" key="1">
    <citation type="submission" date="2019-02" db="EMBL/GenBank/DDBJ databases">
        <title>Sequencing the genomes of 1000 actinobacteria strains.</title>
        <authorList>
            <person name="Klenk H.-P."/>
        </authorList>
    </citation>
    <scope>NUCLEOTIDE SEQUENCE [LARGE SCALE GENOMIC DNA]</scope>
    <source>
        <strain evidence="5 6">DSM 18319</strain>
    </source>
</reference>
<gene>
    <name evidence="5" type="ORF">EV379_0955</name>
</gene>
<dbReference type="InterPro" id="IPR036366">
    <property type="entry name" value="PGBDSf"/>
</dbReference>
<organism evidence="5 6">
    <name type="scientific">Microterricola gilva</name>
    <dbReference type="NCBI Taxonomy" id="393267"/>
    <lineage>
        <taxon>Bacteria</taxon>
        <taxon>Bacillati</taxon>
        <taxon>Actinomycetota</taxon>
        <taxon>Actinomycetes</taxon>
        <taxon>Micrococcales</taxon>
        <taxon>Microbacteriaceae</taxon>
        <taxon>Microterricola</taxon>
    </lineage>
</organism>
<sequence>MLRGRKKGATSDADSGADSLTPDEAPSEVDAILRGDTAAADDADDATAPAVKPDPAVVGWRRVLHGNRSLWVLAAVAIVSLVAGVALSAVIVSPGQAAADAKPPEPGLITVPVELRTLSNDVTLRGDVVYADSVDVTLEAGDRTGPAVVTGRVPEVGATFGPASVALEVAGRPVIVLPGELPVYRTLRLGLAGPDVAQLKNALRSLGIDPGGSESFDAATAAAVAELYARVGYPAPQPADGTDDVVRGARDAVRSAEAGVASAQRELANAGSGPSGAERVALDNDIRAAERALVTARENAKTPPVAGEPQNPNAVADAEDAVRLAYAKRDVALAAPDTGAQASAVDFAQRALADAQEALAAAEQGTLTFLPASEVLYLSGLPRRVDEVMAKRGTVAQSAVMRVSGAELIVAASAAESDAKLLTVGDTATVAVGDDGSLSATVTALAPRKATGKEAGVRYDVTLALVNPTPEQVQSLQGQNVRIAIPIGATAGEVLAVPAAALTAGAGGESRVEVVVPGEKDTKLVAVTTGLAAEGFVEISGDIAEGEQVVVGR</sequence>
<comment type="caution">
    <text evidence="5">The sequence shown here is derived from an EMBL/GenBank/DDBJ whole genome shotgun (WGS) entry which is preliminary data.</text>
</comment>
<keyword evidence="6" id="KW-1185">Reference proteome</keyword>
<accession>A0A4Q8AJH9</accession>
<dbReference type="EMBL" id="SHLC01000001">
    <property type="protein sequence ID" value="RZU64652.1"/>
    <property type="molecule type" value="Genomic_DNA"/>
</dbReference>
<dbReference type="Proteomes" id="UP000291483">
    <property type="component" value="Unassembled WGS sequence"/>
</dbReference>
<proteinExistence type="predicted"/>
<dbReference type="GO" id="GO:0030313">
    <property type="term" value="C:cell envelope"/>
    <property type="evidence" value="ECO:0007669"/>
    <property type="project" value="UniProtKB-SubCell"/>
</dbReference>
<evidence type="ECO:0008006" key="7">
    <source>
        <dbReference type="Google" id="ProtNLM"/>
    </source>
</evidence>
<evidence type="ECO:0000313" key="5">
    <source>
        <dbReference type="EMBL" id="RZU64652.1"/>
    </source>
</evidence>
<protein>
    <recommendedName>
        <fullName evidence="7">Peptidoglycan binding protein</fullName>
    </recommendedName>
</protein>
<dbReference type="RefSeq" id="WP_242616238.1">
    <property type="nucleotide sequence ID" value="NZ_SHLC01000001.1"/>
</dbReference>
<dbReference type="InterPro" id="IPR050465">
    <property type="entry name" value="UPF0194_transport"/>
</dbReference>
<keyword evidence="4" id="KW-1133">Transmembrane helix</keyword>
<comment type="subcellular location">
    <subcellularLocation>
        <location evidence="1">Cell envelope</location>
    </subcellularLocation>
</comment>
<dbReference type="AlphaFoldDB" id="A0A4Q8AJH9"/>
<keyword evidence="4" id="KW-0472">Membrane</keyword>
<evidence type="ECO:0000256" key="3">
    <source>
        <dbReference type="SAM" id="MobiDB-lite"/>
    </source>
</evidence>
<dbReference type="PANTHER" id="PTHR32347">
    <property type="entry name" value="EFFLUX SYSTEM COMPONENT YKNX-RELATED"/>
    <property type="match status" value="1"/>
</dbReference>
<keyword evidence="2" id="KW-0175">Coiled coil</keyword>
<dbReference type="Gene3D" id="2.40.420.20">
    <property type="match status" value="1"/>
</dbReference>
<evidence type="ECO:0000256" key="2">
    <source>
        <dbReference type="ARBA" id="ARBA00023054"/>
    </source>
</evidence>
<evidence type="ECO:0000313" key="6">
    <source>
        <dbReference type="Proteomes" id="UP000291483"/>
    </source>
</evidence>
<name>A0A4Q8AJH9_9MICO</name>
<evidence type="ECO:0000256" key="1">
    <source>
        <dbReference type="ARBA" id="ARBA00004196"/>
    </source>
</evidence>